<dbReference type="AlphaFoldDB" id="A0AA40FJB7"/>
<gene>
    <name evidence="2" type="ORF">K0M31_012855</name>
</gene>
<dbReference type="Proteomes" id="UP001177670">
    <property type="component" value="Unassembled WGS sequence"/>
</dbReference>
<proteinExistence type="predicted"/>
<feature type="region of interest" description="Disordered" evidence="1">
    <location>
        <begin position="94"/>
        <end position="120"/>
    </location>
</feature>
<dbReference type="EMBL" id="JAHYIQ010000033">
    <property type="protein sequence ID" value="KAK1120131.1"/>
    <property type="molecule type" value="Genomic_DNA"/>
</dbReference>
<reference evidence="2" key="1">
    <citation type="submission" date="2021-10" db="EMBL/GenBank/DDBJ databases">
        <title>Melipona bicolor Genome sequencing and assembly.</title>
        <authorList>
            <person name="Araujo N.S."/>
            <person name="Arias M.C."/>
        </authorList>
    </citation>
    <scope>NUCLEOTIDE SEQUENCE</scope>
    <source>
        <strain evidence="2">USP_2M_L1-L4_2017</strain>
        <tissue evidence="2">Whole body</tissue>
    </source>
</reference>
<name>A0AA40FJB7_9HYME</name>
<keyword evidence="3" id="KW-1185">Reference proteome</keyword>
<evidence type="ECO:0000256" key="1">
    <source>
        <dbReference type="SAM" id="MobiDB-lite"/>
    </source>
</evidence>
<sequence length="120" mass="14280">MEFEGKNLKKEVEEFLEAKLEAGEKVKRVTRLGKNTNNNNNNYDVLVQTETLEAKRRLMRNRGLLKGSRIYVDDNLTRVEREVHKMIWEQAKKEEVKGRKVKREEKETECVGDEMKREKN</sequence>
<accession>A0AA40FJB7</accession>
<evidence type="ECO:0000313" key="3">
    <source>
        <dbReference type="Proteomes" id="UP001177670"/>
    </source>
</evidence>
<evidence type="ECO:0000313" key="2">
    <source>
        <dbReference type="EMBL" id="KAK1120131.1"/>
    </source>
</evidence>
<organism evidence="2 3">
    <name type="scientific">Melipona bicolor</name>
    <dbReference type="NCBI Taxonomy" id="60889"/>
    <lineage>
        <taxon>Eukaryota</taxon>
        <taxon>Metazoa</taxon>
        <taxon>Ecdysozoa</taxon>
        <taxon>Arthropoda</taxon>
        <taxon>Hexapoda</taxon>
        <taxon>Insecta</taxon>
        <taxon>Pterygota</taxon>
        <taxon>Neoptera</taxon>
        <taxon>Endopterygota</taxon>
        <taxon>Hymenoptera</taxon>
        <taxon>Apocrita</taxon>
        <taxon>Aculeata</taxon>
        <taxon>Apoidea</taxon>
        <taxon>Anthophila</taxon>
        <taxon>Apidae</taxon>
        <taxon>Melipona</taxon>
    </lineage>
</organism>
<protein>
    <submittedName>
        <fullName evidence="2">Uncharacterized protein</fullName>
    </submittedName>
</protein>
<comment type="caution">
    <text evidence="2">The sequence shown here is derived from an EMBL/GenBank/DDBJ whole genome shotgun (WGS) entry which is preliminary data.</text>
</comment>